<keyword evidence="2" id="KW-1133">Transmembrane helix</keyword>
<name>A0A410G2B3_9FLAO</name>
<dbReference type="KEGG" id="aev:EI546_06645"/>
<dbReference type="RefSeq" id="WP_128249816.1">
    <property type="nucleotide sequence ID" value="NZ_CP034951.1"/>
</dbReference>
<feature type="transmembrane region" description="Helical" evidence="2">
    <location>
        <begin position="6"/>
        <end position="26"/>
    </location>
</feature>
<feature type="coiled-coil region" evidence="1">
    <location>
        <begin position="59"/>
        <end position="128"/>
    </location>
</feature>
<reference evidence="3 4" key="1">
    <citation type="submission" date="2019-01" db="EMBL/GenBank/DDBJ databases">
        <title>Complete genome sequencing of Aequorivita sp. H23M31.</title>
        <authorList>
            <person name="Bae J.-W."/>
        </authorList>
    </citation>
    <scope>NUCLEOTIDE SEQUENCE [LARGE SCALE GENOMIC DNA]</scope>
    <source>
        <strain evidence="3 4">H23M31</strain>
    </source>
</reference>
<dbReference type="Proteomes" id="UP000285517">
    <property type="component" value="Chromosome"/>
</dbReference>
<accession>A0A410G2B3</accession>
<evidence type="ECO:0000313" key="3">
    <source>
        <dbReference type="EMBL" id="QAA81428.1"/>
    </source>
</evidence>
<keyword evidence="2" id="KW-0472">Membrane</keyword>
<keyword evidence="2" id="KW-0812">Transmembrane</keyword>
<keyword evidence="1" id="KW-0175">Coiled coil</keyword>
<sequence length="140" mass="16366">MIYILEHWEAIAGIILFISGGGLVAWKLKRIEVKEATATAEQKDAEAVMAIKELYGSFVGDYKLQYKELQDQIRIIREELNAVKKENIEQRKDLRTLHKENKELRADINNWREKYNALKLEFDLYRAKDERLKKISAGGK</sequence>
<evidence type="ECO:0000256" key="1">
    <source>
        <dbReference type="SAM" id="Coils"/>
    </source>
</evidence>
<gene>
    <name evidence="3" type="ORF">EI546_06645</name>
</gene>
<dbReference type="AlphaFoldDB" id="A0A410G2B3"/>
<keyword evidence="4" id="KW-1185">Reference proteome</keyword>
<protein>
    <submittedName>
        <fullName evidence="3">Uncharacterized protein</fullName>
    </submittedName>
</protein>
<dbReference type="EMBL" id="CP034951">
    <property type="protein sequence ID" value="QAA81428.1"/>
    <property type="molecule type" value="Genomic_DNA"/>
</dbReference>
<evidence type="ECO:0000256" key="2">
    <source>
        <dbReference type="SAM" id="Phobius"/>
    </source>
</evidence>
<evidence type="ECO:0000313" key="4">
    <source>
        <dbReference type="Proteomes" id="UP000285517"/>
    </source>
</evidence>
<organism evidence="3 4">
    <name type="scientific">Aequorivita ciconiae</name>
    <dbReference type="NCBI Taxonomy" id="2494375"/>
    <lineage>
        <taxon>Bacteria</taxon>
        <taxon>Pseudomonadati</taxon>
        <taxon>Bacteroidota</taxon>
        <taxon>Flavobacteriia</taxon>
        <taxon>Flavobacteriales</taxon>
        <taxon>Flavobacteriaceae</taxon>
        <taxon>Aequorivita</taxon>
    </lineage>
</organism>
<proteinExistence type="predicted"/>